<feature type="domain" description="Inhibitor I9" evidence="9">
    <location>
        <begin position="7"/>
        <end position="73"/>
    </location>
</feature>
<feature type="active site" description="Charge relay system" evidence="6 7">
    <location>
        <position position="491"/>
    </location>
</feature>
<dbReference type="Gene3D" id="3.50.30.30">
    <property type="match status" value="1"/>
</dbReference>
<feature type="active site" description="Charge relay system" evidence="6 7">
    <location>
        <position position="164"/>
    </location>
</feature>
<dbReference type="Pfam" id="PF00082">
    <property type="entry name" value="Peptidase_S8"/>
    <property type="match status" value="1"/>
</dbReference>
<dbReference type="Gene3D" id="3.30.70.80">
    <property type="entry name" value="Peptidase S8 propeptide/proteinase inhibitor I9"/>
    <property type="match status" value="1"/>
</dbReference>
<organism evidence="11 12">
    <name type="scientific">Aquilegia coerulea</name>
    <name type="common">Rocky mountain columbine</name>
    <dbReference type="NCBI Taxonomy" id="218851"/>
    <lineage>
        <taxon>Eukaryota</taxon>
        <taxon>Viridiplantae</taxon>
        <taxon>Streptophyta</taxon>
        <taxon>Embryophyta</taxon>
        <taxon>Tracheophyta</taxon>
        <taxon>Spermatophyta</taxon>
        <taxon>Magnoliopsida</taxon>
        <taxon>Ranunculales</taxon>
        <taxon>Ranunculaceae</taxon>
        <taxon>Thalictroideae</taxon>
        <taxon>Aquilegia</taxon>
    </lineage>
</organism>
<dbReference type="InParanoid" id="A0A2G5EFM2"/>
<dbReference type="PANTHER" id="PTHR10795">
    <property type="entry name" value="PROPROTEIN CONVERTASE SUBTILISIN/KEXIN"/>
    <property type="match status" value="1"/>
</dbReference>
<dbReference type="Gene3D" id="3.40.50.200">
    <property type="entry name" value="Peptidase S8/S53 domain"/>
    <property type="match status" value="1"/>
</dbReference>
<dbReference type="PRINTS" id="PR00723">
    <property type="entry name" value="SUBTILISIN"/>
</dbReference>
<keyword evidence="3" id="KW-0732">Signal</keyword>
<feature type="active site" description="Charge relay system" evidence="6 7">
    <location>
        <position position="103"/>
    </location>
</feature>
<gene>
    <name evidence="11" type="ORF">AQUCO_00900839v1</name>
</gene>
<dbReference type="GO" id="GO:0006508">
    <property type="term" value="P:proteolysis"/>
    <property type="evidence" value="ECO:0007669"/>
    <property type="project" value="UniProtKB-KW"/>
</dbReference>
<dbReference type="CDD" id="cd02120">
    <property type="entry name" value="PA_subtilisin_like"/>
    <property type="match status" value="1"/>
</dbReference>
<evidence type="ECO:0000256" key="3">
    <source>
        <dbReference type="ARBA" id="ARBA00022729"/>
    </source>
</evidence>
<sequence>MGALPKSDYSPLEHHQSLLQEVLENSLPSDALIHSYKRSFNGFAANLTERESQKLSGMDDILSVFPSRKLELQTTKSWDFMGFKENVKRSPTVETNVIVGVIDCGIWPEAESFSDEGFGPPPKKWKGACNGGQNFTCNNKLIGARFYTHARDENHSSARDTEGHGTHTASTVAGNQINKVSFYGLAPGNTRGAVPSARIAVYKVCWEDLCEDSEILAAFDDAIADGVDIISISMGTKSAHDYYRDPIAIGAFHAMQKGVLTSQSAGNSGPYQSTVASIAPWKLSVAGSTTDRQFIVKVVLGDNTTLVGRGVSPFDMKGKKFPLINYHDTMTSLNSCNNSSARFCPENQLDTSSLTGKIIFQDFYDEGEEELSEKAAGMIFGYDDEFGFSINYPLPGSLLSLKDGEKVISYIKNARHPVATILKTEAIINGSAPMVGTFSSRGPNPLTKDILKPDITAPGVDVLAAWSPQGPPSLAVGDKRSTKYNIMSGTSMACPHATGAAAYVKSFHPDWSPAAIKSALMTTAFPLNATTNPDAETAYGSGHIDPVKAINPGLIYEALEEDYIRMLCNIGYTPKQIQIFSGHNDSCSNLSRGSPKDLNYPTMISDVAEANFTRTVTNVGIANSTYRATVTSPANLKISVAPEVLSFKSLNETKSFVVTTSTKARPEYSHLIISASLVWSDGVHNVRSPIVMYLKK</sequence>
<keyword evidence="2 7" id="KW-0645">Protease</keyword>
<dbReference type="InterPro" id="IPR036852">
    <property type="entry name" value="Peptidase_S8/S53_dom_sf"/>
</dbReference>
<dbReference type="Pfam" id="PF05922">
    <property type="entry name" value="Inhibitor_I9"/>
    <property type="match status" value="1"/>
</dbReference>
<dbReference type="InterPro" id="IPR015500">
    <property type="entry name" value="Peptidase_S8_subtilisin-rel"/>
</dbReference>
<dbReference type="Pfam" id="PF17766">
    <property type="entry name" value="fn3_6"/>
    <property type="match status" value="1"/>
</dbReference>
<dbReference type="InterPro" id="IPR034197">
    <property type="entry name" value="Peptidases_S8_3"/>
</dbReference>
<evidence type="ECO:0000259" key="9">
    <source>
        <dbReference type="Pfam" id="PF05922"/>
    </source>
</evidence>
<dbReference type="PROSITE" id="PS00138">
    <property type="entry name" value="SUBTILASE_SER"/>
    <property type="match status" value="1"/>
</dbReference>
<reference evidence="11 12" key="1">
    <citation type="submission" date="2017-09" db="EMBL/GenBank/DDBJ databases">
        <title>WGS assembly of Aquilegia coerulea Goldsmith.</title>
        <authorList>
            <person name="Hodges S."/>
            <person name="Kramer E."/>
            <person name="Nordborg M."/>
            <person name="Tomkins J."/>
            <person name="Borevitz J."/>
            <person name="Derieg N."/>
            <person name="Yan J."/>
            <person name="Mihaltcheva S."/>
            <person name="Hayes R.D."/>
            <person name="Rokhsar D."/>
        </authorList>
    </citation>
    <scope>NUCLEOTIDE SEQUENCE [LARGE SCALE GENOMIC DNA]</scope>
    <source>
        <strain evidence="12">cv. Goldsmith</strain>
    </source>
</reference>
<dbReference type="FunFam" id="3.40.50.200:FF:000006">
    <property type="entry name" value="Subtilisin-like protease SBT1.5"/>
    <property type="match status" value="1"/>
</dbReference>
<dbReference type="InterPro" id="IPR010259">
    <property type="entry name" value="S8pro/Inhibitor_I9"/>
</dbReference>
<dbReference type="AlphaFoldDB" id="A0A2G5EFM2"/>
<protein>
    <submittedName>
        <fullName evidence="11">Uncharacterized protein</fullName>
    </submittedName>
</protein>
<evidence type="ECO:0000256" key="5">
    <source>
        <dbReference type="ARBA" id="ARBA00022825"/>
    </source>
</evidence>
<feature type="domain" description="Peptidase S8/S53" evidence="8">
    <location>
        <begin position="95"/>
        <end position="542"/>
    </location>
</feature>
<dbReference type="GO" id="GO:0004252">
    <property type="term" value="F:serine-type endopeptidase activity"/>
    <property type="evidence" value="ECO:0007669"/>
    <property type="project" value="UniProtKB-UniRule"/>
</dbReference>
<feature type="domain" description="Subtilisin-like protease fibronectin type-III" evidence="10">
    <location>
        <begin position="597"/>
        <end position="691"/>
    </location>
</feature>
<dbReference type="InterPro" id="IPR037045">
    <property type="entry name" value="S8pro/Inhibitor_I9_sf"/>
</dbReference>
<evidence type="ECO:0000256" key="1">
    <source>
        <dbReference type="ARBA" id="ARBA00011073"/>
    </source>
</evidence>
<dbReference type="OrthoDB" id="4803627at2759"/>
<dbReference type="EMBL" id="KZ305026">
    <property type="protein sequence ID" value="PIA54548.1"/>
    <property type="molecule type" value="Genomic_DNA"/>
</dbReference>
<dbReference type="SUPFAM" id="SSF52743">
    <property type="entry name" value="Subtilisin-like"/>
    <property type="match status" value="1"/>
</dbReference>
<evidence type="ECO:0000313" key="12">
    <source>
        <dbReference type="Proteomes" id="UP000230069"/>
    </source>
</evidence>
<evidence type="ECO:0000256" key="6">
    <source>
        <dbReference type="PIRSR" id="PIRSR615500-1"/>
    </source>
</evidence>
<comment type="similarity">
    <text evidence="1 7">Belongs to the peptidase S8 family.</text>
</comment>
<dbReference type="PROSITE" id="PS51892">
    <property type="entry name" value="SUBTILASE"/>
    <property type="match status" value="1"/>
</dbReference>
<evidence type="ECO:0000256" key="2">
    <source>
        <dbReference type="ARBA" id="ARBA00022670"/>
    </source>
</evidence>
<evidence type="ECO:0000259" key="8">
    <source>
        <dbReference type="Pfam" id="PF00082"/>
    </source>
</evidence>
<proteinExistence type="inferred from homology"/>
<dbReference type="InterPro" id="IPR041469">
    <property type="entry name" value="Subtilisin-like_FN3"/>
</dbReference>
<name>A0A2G5EFM2_AQUCA</name>
<evidence type="ECO:0000259" key="10">
    <source>
        <dbReference type="Pfam" id="PF17766"/>
    </source>
</evidence>
<evidence type="ECO:0000256" key="7">
    <source>
        <dbReference type="PROSITE-ProRule" id="PRU01240"/>
    </source>
</evidence>
<evidence type="ECO:0000256" key="4">
    <source>
        <dbReference type="ARBA" id="ARBA00022801"/>
    </source>
</evidence>
<dbReference type="CDD" id="cd04852">
    <property type="entry name" value="Peptidases_S8_3"/>
    <property type="match status" value="1"/>
</dbReference>
<dbReference type="STRING" id="218851.A0A2G5EFM2"/>
<keyword evidence="5 7" id="KW-0720">Serine protease</keyword>
<dbReference type="Gene3D" id="2.60.40.2310">
    <property type="match status" value="1"/>
</dbReference>
<evidence type="ECO:0000313" key="11">
    <source>
        <dbReference type="EMBL" id="PIA54548.1"/>
    </source>
</evidence>
<dbReference type="InterPro" id="IPR000209">
    <property type="entry name" value="Peptidase_S8/S53_dom"/>
</dbReference>
<accession>A0A2G5EFM2</accession>
<dbReference type="FunCoup" id="A0A2G5EFM2">
    <property type="interactions" value="295"/>
</dbReference>
<keyword evidence="12" id="KW-1185">Reference proteome</keyword>
<dbReference type="InterPro" id="IPR045051">
    <property type="entry name" value="SBT"/>
</dbReference>
<dbReference type="InterPro" id="IPR023828">
    <property type="entry name" value="Peptidase_S8_Ser-AS"/>
</dbReference>
<dbReference type="Proteomes" id="UP000230069">
    <property type="component" value="Unassembled WGS sequence"/>
</dbReference>
<keyword evidence="4 7" id="KW-0378">Hydrolase</keyword>